<dbReference type="EMBL" id="JAYKTO010000002">
    <property type="protein sequence ID" value="MEB3521051.1"/>
    <property type="molecule type" value="Genomic_DNA"/>
</dbReference>
<organism evidence="1 2">
    <name type="scientific">Streptococcus gingivalis</name>
    <dbReference type="NCBI Taxonomy" id="3111861"/>
    <lineage>
        <taxon>Bacteria</taxon>
        <taxon>Bacillati</taxon>
        <taxon>Bacillota</taxon>
        <taxon>Bacilli</taxon>
        <taxon>Lactobacillales</taxon>
        <taxon>Streptococcaceae</taxon>
        <taxon>Streptococcus</taxon>
    </lineage>
</organism>
<reference evidence="1 2" key="1">
    <citation type="submission" date="2024-01" db="EMBL/GenBank/DDBJ databases">
        <title>Description of Streptococcus dentalis sp. nov., Streptococcus gingivalis sp. nov., Streptococcus lingualis sp. nov. isolated from human oral cavity.</title>
        <authorList>
            <person name="Choi Y.S."/>
            <person name="Goo B.J."/>
            <person name="Bae J.W."/>
        </authorList>
    </citation>
    <scope>NUCLEOTIDE SEQUENCE [LARGE SCALE GENOMIC DNA]</scope>
    <source>
        <strain evidence="1 2">S2</strain>
    </source>
</reference>
<evidence type="ECO:0000313" key="2">
    <source>
        <dbReference type="Proteomes" id="UP001308656"/>
    </source>
</evidence>
<dbReference type="Gene3D" id="3.40.960.10">
    <property type="entry name" value="VSR Endonuclease"/>
    <property type="match status" value="1"/>
</dbReference>
<gene>
    <name evidence="1" type="ORF">SM122_10885</name>
</gene>
<dbReference type="RefSeq" id="WP_320909866.1">
    <property type="nucleotide sequence ID" value="NZ_JAYKTO010000002.1"/>
</dbReference>
<evidence type="ECO:0008006" key="3">
    <source>
        <dbReference type="Google" id="ProtNLM"/>
    </source>
</evidence>
<protein>
    <recommendedName>
        <fullName evidence="3">DUF2726 domain-containing protein</fullName>
    </recommendedName>
</protein>
<accession>A0ABU6BB17</accession>
<keyword evidence="2" id="KW-1185">Reference proteome</keyword>
<proteinExistence type="predicted"/>
<comment type="caution">
    <text evidence="1">The sequence shown here is derived from an EMBL/GenBank/DDBJ whole genome shotgun (WGS) entry which is preliminary data.</text>
</comment>
<name>A0ABU6BB17_9STRE</name>
<sequence length="314" mass="36706">MMGVNKTHEQFVNEVKSLVDEEYSVLGVYSKAHNKIEMKHNKCGYVFNVRPSAFLYGTRCPKCARNIKKTTEEFKQEIKNLVGDEYEVVSDYVSGHIKVKMFHNKCNRTYEVTPGHFLTTGRRCPYCKGGIRVKDYDFSEEVKKETNGEYEVLSEYTNNRTPLKMLHKTCGTQWEIRPYNFKNGKRCPNCNQSHGEKTIESILKKNNINFKIQWKTADCKNIRSLPFDFAIFENNKVIQLIEFQGEQHYRVVEYFGGKKGFLSRVRNDKIKRDYCEKNNIPLLVIDYHDNIEEKINTMTIMSQACTETAGRCND</sequence>
<evidence type="ECO:0000313" key="1">
    <source>
        <dbReference type="EMBL" id="MEB3521051.1"/>
    </source>
</evidence>
<dbReference type="Proteomes" id="UP001308656">
    <property type="component" value="Unassembled WGS sequence"/>
</dbReference>